<evidence type="ECO:0000313" key="1">
    <source>
        <dbReference type="EMBL" id="QEM03097.1"/>
    </source>
</evidence>
<evidence type="ECO:0000313" key="4">
    <source>
        <dbReference type="Proteomes" id="UP000663940"/>
    </source>
</evidence>
<evidence type="ECO:0000313" key="2">
    <source>
        <dbReference type="EMBL" id="QTE48151.1"/>
    </source>
</evidence>
<dbReference type="RefSeq" id="WP_146750409.1">
    <property type="nucleotide sequence ID" value="NZ_CP071879.1"/>
</dbReference>
<name>A0AAE6MHE5_9SPHI</name>
<sequence>MVIDEIKPFTIEFKGQSLTVSEHYIGEERIFRILFEDKRKPLTLAVGINSQKQKFWTSIPQGRQEEAGEIGPLIAWYYKEKKK</sequence>
<keyword evidence="4" id="KW-1185">Reference proteome</keyword>
<reference evidence="1 3" key="1">
    <citation type="submission" date="2019-08" db="EMBL/GenBank/DDBJ databases">
        <title>Comparative genome analysis confer to the adaptation heavy metal polluted environment.</title>
        <authorList>
            <person name="Li Y."/>
        </authorList>
    </citation>
    <scope>NUCLEOTIDE SEQUENCE [LARGE SCALE GENOMIC DNA]</scope>
    <source>
        <strain evidence="1 3">P2</strain>
    </source>
</reference>
<accession>A0AAE6MHE5</accession>
<dbReference type="AlphaFoldDB" id="A0AAE6MHE5"/>
<dbReference type="EMBL" id="CP071880">
    <property type="protein sequence ID" value="QTE48151.1"/>
    <property type="molecule type" value="Genomic_DNA"/>
</dbReference>
<gene>
    <name evidence="1" type="ORF">DIU31_006020</name>
    <name evidence="2" type="ORF">J3L21_21690</name>
</gene>
<reference evidence="2 4" key="2">
    <citation type="submission" date="2021-03" db="EMBL/GenBank/DDBJ databases">
        <title>Mucilaginibacter strains isolated from gold and copper mining confer multi heavy-metal resistance.</title>
        <authorList>
            <person name="Li Y."/>
        </authorList>
    </citation>
    <scope>NUCLEOTIDE SEQUENCE [LARGE SCALE GENOMIC DNA]</scope>
    <source>
        <strain evidence="2 4">P2-4</strain>
    </source>
</reference>
<organism evidence="1 3">
    <name type="scientific">Mucilaginibacter rubeus</name>
    <dbReference type="NCBI Taxonomy" id="2027860"/>
    <lineage>
        <taxon>Bacteria</taxon>
        <taxon>Pseudomonadati</taxon>
        <taxon>Bacteroidota</taxon>
        <taxon>Sphingobacteriia</taxon>
        <taxon>Sphingobacteriales</taxon>
        <taxon>Sphingobacteriaceae</taxon>
        <taxon>Mucilaginibacter</taxon>
    </lineage>
</organism>
<proteinExistence type="predicted"/>
<evidence type="ECO:0000313" key="3">
    <source>
        <dbReference type="Proteomes" id="UP000250557"/>
    </source>
</evidence>
<dbReference type="Proteomes" id="UP000250557">
    <property type="component" value="Chromosome"/>
</dbReference>
<dbReference type="Proteomes" id="UP000663940">
    <property type="component" value="Chromosome"/>
</dbReference>
<dbReference type="EMBL" id="CP043451">
    <property type="protein sequence ID" value="QEM03097.1"/>
    <property type="molecule type" value="Genomic_DNA"/>
</dbReference>
<protein>
    <submittedName>
        <fullName evidence="1">Uncharacterized protein</fullName>
    </submittedName>
</protein>